<evidence type="ECO:0000256" key="2">
    <source>
        <dbReference type="ARBA" id="ARBA00022525"/>
    </source>
</evidence>
<evidence type="ECO:0000313" key="4">
    <source>
        <dbReference type="EMBL" id="KFB39568.1"/>
    </source>
</evidence>
<dbReference type="GO" id="GO:0008201">
    <property type="term" value="F:heparin binding"/>
    <property type="evidence" value="ECO:0007669"/>
    <property type="project" value="TreeGrafter"/>
</dbReference>
<dbReference type="EMBL" id="ATLV01014774">
    <property type="status" value="NOT_ANNOTATED_CDS"/>
    <property type="molecule type" value="Genomic_DNA"/>
</dbReference>
<dbReference type="GO" id="GO:0009986">
    <property type="term" value="C:cell surface"/>
    <property type="evidence" value="ECO:0007669"/>
    <property type="project" value="TreeGrafter"/>
</dbReference>
<reference evidence="5" key="2">
    <citation type="submission" date="2020-05" db="UniProtKB">
        <authorList>
            <consortium name="EnsemblMetazoa"/>
        </authorList>
    </citation>
    <scope>IDENTIFICATION</scope>
</reference>
<evidence type="ECO:0000256" key="3">
    <source>
        <dbReference type="SAM" id="MobiDB-lite"/>
    </source>
</evidence>
<keyword evidence="2" id="KW-0964">Secreted</keyword>
<dbReference type="Proteomes" id="UP000030765">
    <property type="component" value="Unassembled WGS sequence"/>
</dbReference>
<dbReference type="PANTHER" id="PTHR22918:SF6">
    <property type="entry name" value="EG:8D8.1 PROTEIN-RELATED"/>
    <property type="match status" value="1"/>
</dbReference>
<dbReference type="VEuPathDB" id="VectorBase:ASIS008830"/>
<evidence type="ECO:0000256" key="1">
    <source>
        <dbReference type="ARBA" id="ARBA00004613"/>
    </source>
</evidence>
<evidence type="ECO:0000313" key="6">
    <source>
        <dbReference type="Proteomes" id="UP000030765"/>
    </source>
</evidence>
<comment type="subcellular location">
    <subcellularLocation>
        <location evidence="1">Secreted</location>
    </subcellularLocation>
</comment>
<dbReference type="VEuPathDB" id="VectorBase:ASIC007011"/>
<proteinExistence type="predicted"/>
<organism evidence="4">
    <name type="scientific">Anopheles sinensis</name>
    <name type="common">Mosquito</name>
    <dbReference type="NCBI Taxonomy" id="74873"/>
    <lineage>
        <taxon>Eukaryota</taxon>
        <taxon>Metazoa</taxon>
        <taxon>Ecdysozoa</taxon>
        <taxon>Arthropoda</taxon>
        <taxon>Hexapoda</taxon>
        <taxon>Insecta</taxon>
        <taxon>Pterygota</taxon>
        <taxon>Neoptera</taxon>
        <taxon>Endopterygota</taxon>
        <taxon>Diptera</taxon>
        <taxon>Nematocera</taxon>
        <taxon>Culicoidea</taxon>
        <taxon>Culicidae</taxon>
        <taxon>Anophelinae</taxon>
        <taxon>Anopheles</taxon>
    </lineage>
</organism>
<protein>
    <submittedName>
        <fullName evidence="4">AGAP003290-PA-like protein</fullName>
    </submittedName>
</protein>
<dbReference type="EMBL" id="KE524988">
    <property type="protein sequence ID" value="KFB39568.1"/>
    <property type="molecule type" value="Genomic_DNA"/>
</dbReference>
<accession>A0A084VNM4</accession>
<dbReference type="OrthoDB" id="6022258at2759"/>
<evidence type="ECO:0000313" key="5">
    <source>
        <dbReference type="EnsemblMetazoa" id="ASIC007011-PA"/>
    </source>
</evidence>
<feature type="region of interest" description="Disordered" evidence="3">
    <location>
        <begin position="21"/>
        <end position="57"/>
    </location>
</feature>
<dbReference type="EnsemblMetazoa" id="ASIC007011-RA">
    <property type="protein sequence ID" value="ASIC007011-PA"/>
    <property type="gene ID" value="ASIC007011"/>
</dbReference>
<dbReference type="GO" id="GO:0005576">
    <property type="term" value="C:extracellular region"/>
    <property type="evidence" value="ECO:0007669"/>
    <property type="project" value="UniProtKB-SubCell"/>
</dbReference>
<dbReference type="PANTHER" id="PTHR22918">
    <property type="entry name" value="SEMINAL PLASMA PROTEIN"/>
    <property type="match status" value="1"/>
</dbReference>
<dbReference type="STRING" id="74873.A0A084VNM4"/>
<sequence length="2195" mass="249998">MVKCVAYRASYTRYSNGAEISPKVPKKLSKPKEVQPGDDIRGPATFPTVTEPDGEGVTEESLSAYELRRQQLLEHPDSFSSDDLKPLRETHINVLHEAIDAKLIDPSFIRTLGTVSDPPKVHDATRDTLTIRSIVEDLNFTLGERVVRWKTMSAKNVDRHVVVGLTNTSLVVLVEHEGQYSLAEELVLETQPIAFEVLTLWDTHRTSAVGCVVISMGNFLVWYTMREEHEYRLDEEWRWPLHKTITQIKFFRQKEVDALLLIGRHPNRHESVSATVYEFAFNERQFWLMQKMGLEHPCPSVGLVPAGDEYLVAFPQNSTVLIYTFRVGDQNRRKFKPVGNYSSEALRSVDAFQIGRYSYIAISGKSPAVLRYKRGRFYAQEIPTESLEIVEAFFEIPARTFRDDMILLVQHRMIFATHEIQRLEALVWNGVSFDLATNIPCMVENEVIDNEVSCMLDVDRTDGLFGGTIVQRGKSISIIVPRHKAHSSLYHLTIELLSGEHPIMMKIQEMKETMEAFTKIIEYQNAVIEQAQSYVALMEGDPVVLKRQNFSTLETPLVEFTEEYDLSGTTIMVGHNNWREADFQVDLGATVNMVQDIELSVDAMLTELQHSVRREARSHDQQINGTIQVQGKLFIDGALRADDMYIQRFEQLPEDTHTRFTRNASQDGPVQELYVKDLAVEQLYFDFFNGIPAEDLVYDVDGKVELEGELVIGGDLYTNSVILPDGGTVNGIDLSESLVYFNCKNRRWKNLTLDSLEVIDDVHVAKEINGAQIDLHRAEKSLRNAIDEQGQVLRSKTLHVEGDLSFERINGIPWKTFLDGLVFKNRPMRLSHLHVEGNVTFGSQTSVEFLNRLRFPDDYVLKQGPRETIITGQKHFQGTLTMDALDIDGFVNNINPFDFITLHDEQYIPGNVTFDSLEIEDSLDVRGAVRGKQMDKFLDNPTLLQTKVLDAACEFDEVIVNGPIYVDHLDGYDLERYLKDVVYIDEPYVEINASKHYRYLKFEEPIRVESNMLGEIHLEDLLTKSTDQTLNISMIVGNVFFNRVQTEGLFAGINVTEWDTNSIKIFGDQHTGATLEFCPEYSLLYANNLEVVGTLNGVPRSGFYDMDEEIVFQNQIVHVSDLYANYLSLKHTTIDSPTNTVNDVHLPTFQGARFSLSQPQAFEEDVYIDTLYVSKSFVTYFLNGLDLKLLQEQVETYLDDDHMLSGKHVLESLHIDGDVEIGMLNGVELGRFLDNVIWLDRPNAVSGALLFLNPLTVEGDLMVEGTLNEMPFKDFLANVVYKNDNDVVEITGSKLFLKGFDVRGDLNTLMVNNMLVKDFVLKNESIVFPGNVVTLGRIYVKELVVSGTINGKSFKPVEAYYAYDNTTDTHVIKGDLYLEGLQLVHNLEALGGWNELHNVSHKLSTLVRTNQDYFFKGHYVFQNELHFKHGFTTDFINGYNISNVHNEIVYYDQTEPIVFSEPVEFYGSVWGATVQVEGHLIGQNLAGVNPDELANDVLLLNKDYEVVDTMVFLPGTFKCDSLNATFINNQPLNELITLHTEQTIDRPVYVKQIVVQHPVQVEGVVNGRDLRVERQNTVMRYGEQVIETPTVFNAIRVLNTMTLPKILNGVPFGDPVLLGETMNITSPISFYQISADEVFTEDTIGGINFDYWYDQTLWADGRVDQEYYGKLRSRKAIFREDILGNGTINGMTVQEIAHHLQEEKKLVEDELAKRRLAYRAACQQTQTVINGTQQRMYFFNYFVQRQTIHEQGPIESFWTFQQQGSHFLVINFGCESKFYQWNPQDRVFVGLFQVHTGYVFEWHTVAPDDDTVLLVTRSAPTDKACNVKGLSIWRFKGLSLEMMKNLPEMDVDGVFVDSQFPDRFYVLDRTNVFEYNATGEVSDQWNLSRVFETASFLPSSLGVGLALSDGSRIAVLSRKEPEPAIRRKRSNEDQQVNLALFTTQMNMQNYMVRNATYYRTNDELVASAEYSEDHPQLTQPDPLNEIGSVQESNDTIIQTTDTSPDLEPIDDRHQLEQRIAKEVPLGRISTTENHHFPDPTAGEVLSFHVGFHGEPKRHLVAVTEAVQTVIKGSHDSVRIYSDILQGHLYQIISCHQPSQLTVLEIRDETILAFLEQRHKVQLYTYRGRKGFVHWNSFNLASPGVQMRSMQLPQTPFFKCKLHYLAIALSSQELMFLKAKTQGDCGINLQLDCGTE</sequence>
<reference evidence="4 6" key="1">
    <citation type="journal article" date="2014" name="BMC Genomics">
        <title>Genome sequence of Anopheles sinensis provides insight into genetics basis of mosquito competence for malaria parasites.</title>
        <authorList>
            <person name="Zhou D."/>
            <person name="Zhang D."/>
            <person name="Ding G."/>
            <person name="Shi L."/>
            <person name="Hou Q."/>
            <person name="Ye Y."/>
            <person name="Xu Y."/>
            <person name="Zhou H."/>
            <person name="Xiong C."/>
            <person name="Li S."/>
            <person name="Yu J."/>
            <person name="Hong S."/>
            <person name="Yu X."/>
            <person name="Zou P."/>
            <person name="Chen C."/>
            <person name="Chang X."/>
            <person name="Wang W."/>
            <person name="Lv Y."/>
            <person name="Sun Y."/>
            <person name="Ma L."/>
            <person name="Shen B."/>
            <person name="Zhu C."/>
        </authorList>
    </citation>
    <scope>NUCLEOTIDE SEQUENCE [LARGE SCALE GENOMIC DNA]</scope>
</reference>
<keyword evidence="6" id="KW-1185">Reference proteome</keyword>
<dbReference type="InterPro" id="IPR051666">
    <property type="entry name" value="SP_Capacitation_Regulator"/>
</dbReference>
<name>A0A084VNM4_ANOSI</name>
<dbReference type="OMA" id="SAQLIWP"/>
<feature type="compositionally biased region" description="Basic and acidic residues" evidence="3">
    <location>
        <begin position="30"/>
        <end position="41"/>
    </location>
</feature>
<gene>
    <name evidence="4" type="ORF">ZHAS_00007011</name>
</gene>